<sequence>MENKKPISLQTLKRLPIYLQYLKALQRDSVKHISSTSIALALGQNDVQVRKDLASVSDRGKPKIGYVLIELISDIESYLGYDNVQNAVIVGAGNLGRALLCYHGFSNYNLDIVAAFDNNDDIIGKMIKNKQIFSINKLKNLCERMKIKIGIITVPDYEAQKVCDLMVESGILAIWNFAPINLNVPKEVIVQNENIGSSLAILSKHLKEKLYK</sequence>
<comment type="function">
    <text evidence="7">Modulates transcription in response to changes in cellular NADH/NAD(+) redox state.</text>
</comment>
<dbReference type="NCBIfam" id="NF003995">
    <property type="entry name" value="PRK05472.2-4"/>
    <property type="match status" value="1"/>
</dbReference>
<organism evidence="10 11">
    <name type="scientific">Lachnotalea glycerini</name>
    <dbReference type="NCBI Taxonomy" id="1763509"/>
    <lineage>
        <taxon>Bacteria</taxon>
        <taxon>Bacillati</taxon>
        <taxon>Bacillota</taxon>
        <taxon>Clostridia</taxon>
        <taxon>Lachnospirales</taxon>
        <taxon>Lachnospiraceae</taxon>
        <taxon>Lachnotalea</taxon>
    </lineage>
</organism>
<keyword evidence="6 7" id="KW-0804">Transcription</keyword>
<dbReference type="GO" id="GO:0051775">
    <property type="term" value="P:response to redox state"/>
    <property type="evidence" value="ECO:0007669"/>
    <property type="project" value="InterPro"/>
</dbReference>
<dbReference type="Gene3D" id="3.40.50.720">
    <property type="entry name" value="NAD(P)-binding Rossmann-like Domain"/>
    <property type="match status" value="1"/>
</dbReference>
<dbReference type="Pfam" id="PF02629">
    <property type="entry name" value="CoA_binding"/>
    <property type="match status" value="1"/>
</dbReference>
<dbReference type="NCBIfam" id="NF003996">
    <property type="entry name" value="PRK05472.2-5"/>
    <property type="match status" value="1"/>
</dbReference>
<dbReference type="PANTHER" id="PTHR35786:SF1">
    <property type="entry name" value="REDOX-SENSING TRANSCRIPTIONAL REPRESSOR REX 1"/>
    <property type="match status" value="1"/>
</dbReference>
<dbReference type="EMBL" id="QICS01000002">
    <property type="protein sequence ID" value="PXV93827.1"/>
    <property type="molecule type" value="Genomic_DNA"/>
</dbReference>
<evidence type="ECO:0000256" key="6">
    <source>
        <dbReference type="ARBA" id="ARBA00023163"/>
    </source>
</evidence>
<keyword evidence="4 7" id="KW-0520">NAD</keyword>
<evidence type="ECO:0000259" key="8">
    <source>
        <dbReference type="SMART" id="SM00881"/>
    </source>
</evidence>
<evidence type="ECO:0000313" key="11">
    <source>
        <dbReference type="Proteomes" id="UP000216411"/>
    </source>
</evidence>
<feature type="DNA-binding region" description="H-T-H motif" evidence="7">
    <location>
        <begin position="17"/>
        <end position="56"/>
    </location>
</feature>
<reference evidence="9 12" key="2">
    <citation type="submission" date="2018-05" db="EMBL/GenBank/DDBJ databases">
        <title>Genomic Encyclopedia of Type Strains, Phase IV (KMG-IV): sequencing the most valuable type-strain genomes for metagenomic binning, comparative biology and taxonomic classification.</title>
        <authorList>
            <person name="Goeker M."/>
        </authorList>
    </citation>
    <scope>NUCLEOTIDE SEQUENCE [LARGE SCALE GENOMIC DNA]</scope>
    <source>
        <strain evidence="9 12">DSM 28816</strain>
    </source>
</reference>
<dbReference type="NCBIfam" id="NF003994">
    <property type="entry name" value="PRK05472.2-3"/>
    <property type="match status" value="1"/>
</dbReference>
<evidence type="ECO:0000313" key="10">
    <source>
        <dbReference type="EMBL" id="RDY30933.1"/>
    </source>
</evidence>
<evidence type="ECO:0000256" key="1">
    <source>
        <dbReference type="ARBA" id="ARBA00022490"/>
    </source>
</evidence>
<dbReference type="RefSeq" id="WP_094379230.1">
    <property type="nucleotide sequence ID" value="NZ_NOKA02000025.1"/>
</dbReference>
<keyword evidence="11" id="KW-1185">Reference proteome</keyword>
<evidence type="ECO:0000256" key="3">
    <source>
        <dbReference type="ARBA" id="ARBA00023015"/>
    </source>
</evidence>
<dbReference type="AlphaFoldDB" id="A0A255I467"/>
<proteinExistence type="inferred from homology"/>
<comment type="caution">
    <text evidence="10">The sequence shown here is derived from an EMBL/GenBank/DDBJ whole genome shotgun (WGS) entry which is preliminary data.</text>
</comment>
<feature type="binding site" evidence="7">
    <location>
        <begin position="91"/>
        <end position="96"/>
    </location>
    <ligand>
        <name>NAD(+)</name>
        <dbReference type="ChEBI" id="CHEBI:57540"/>
    </ligand>
</feature>
<dbReference type="HAMAP" id="MF_01131">
    <property type="entry name" value="Rex"/>
    <property type="match status" value="1"/>
</dbReference>
<keyword evidence="1 7" id="KW-0963">Cytoplasm</keyword>
<comment type="subunit">
    <text evidence="7">Homodimer.</text>
</comment>
<dbReference type="InterPro" id="IPR003781">
    <property type="entry name" value="CoA-bd"/>
</dbReference>
<dbReference type="SUPFAM" id="SSF51735">
    <property type="entry name" value="NAD(P)-binding Rossmann-fold domains"/>
    <property type="match status" value="1"/>
</dbReference>
<evidence type="ECO:0000256" key="4">
    <source>
        <dbReference type="ARBA" id="ARBA00023027"/>
    </source>
</evidence>
<evidence type="ECO:0000313" key="12">
    <source>
        <dbReference type="Proteomes" id="UP000247523"/>
    </source>
</evidence>
<reference evidence="10 11" key="1">
    <citation type="journal article" date="2017" name="Genome Announc.">
        <title>Draft Genome Sequence of a Sporulating and Motile Strain of Lachnotalea glycerini Isolated from Water in Quebec City, Canada.</title>
        <authorList>
            <person name="Maheux A.F."/>
            <person name="Boudreau D.K."/>
            <person name="Berube E."/>
            <person name="Boissinot M."/>
            <person name="Raymond F."/>
            <person name="Brodeur S."/>
            <person name="Corbeil J."/>
            <person name="Isabel S."/>
            <person name="Omar R.F."/>
            <person name="Bergeron M.G."/>
        </authorList>
    </citation>
    <scope>NUCLEOTIDE SEQUENCE [LARGE SCALE GENOMIC DNA]</scope>
    <source>
        <strain evidence="10 11">CCRI-19302</strain>
    </source>
</reference>
<gene>
    <name evidence="7" type="primary">rex</name>
    <name evidence="9" type="ORF">C8E03_102602</name>
    <name evidence="10" type="ORF">CG710_012250</name>
</gene>
<feature type="domain" description="CoA-binding" evidence="8">
    <location>
        <begin position="81"/>
        <end position="181"/>
    </location>
</feature>
<dbReference type="Proteomes" id="UP000247523">
    <property type="component" value="Unassembled WGS sequence"/>
</dbReference>
<evidence type="ECO:0000256" key="2">
    <source>
        <dbReference type="ARBA" id="ARBA00022491"/>
    </source>
</evidence>
<comment type="similarity">
    <text evidence="7">Belongs to the transcriptional regulatory Rex family.</text>
</comment>
<reference evidence="10" key="3">
    <citation type="submission" date="2018-07" db="EMBL/GenBank/DDBJ databases">
        <authorList>
            <person name="Quirk P.G."/>
            <person name="Krulwich T.A."/>
        </authorList>
    </citation>
    <scope>NUCLEOTIDE SEQUENCE</scope>
    <source>
        <strain evidence="10">CCRI-19302</strain>
    </source>
</reference>
<dbReference type="GO" id="GO:0003677">
    <property type="term" value="F:DNA binding"/>
    <property type="evidence" value="ECO:0007669"/>
    <property type="project" value="UniProtKB-UniRule"/>
</dbReference>
<dbReference type="InterPro" id="IPR036291">
    <property type="entry name" value="NAD(P)-bd_dom_sf"/>
</dbReference>
<dbReference type="PANTHER" id="PTHR35786">
    <property type="entry name" value="REDOX-SENSING TRANSCRIPTIONAL REPRESSOR REX"/>
    <property type="match status" value="1"/>
</dbReference>
<protein>
    <recommendedName>
        <fullName evidence="7">Redox-sensing transcriptional repressor Rex</fullName>
    </recommendedName>
</protein>
<dbReference type="Proteomes" id="UP000216411">
    <property type="component" value="Unassembled WGS sequence"/>
</dbReference>
<evidence type="ECO:0000256" key="7">
    <source>
        <dbReference type="HAMAP-Rule" id="MF_01131"/>
    </source>
</evidence>
<comment type="subcellular location">
    <subcellularLocation>
        <location evidence="7">Cytoplasm</location>
    </subcellularLocation>
</comment>
<dbReference type="Gene3D" id="1.10.10.10">
    <property type="entry name" value="Winged helix-like DNA-binding domain superfamily/Winged helix DNA-binding domain"/>
    <property type="match status" value="1"/>
</dbReference>
<dbReference type="InterPro" id="IPR022876">
    <property type="entry name" value="Tscrpt_rep_Rex"/>
</dbReference>
<keyword evidence="5 7" id="KW-0238">DNA-binding</keyword>
<dbReference type="InterPro" id="IPR036388">
    <property type="entry name" value="WH-like_DNA-bd_sf"/>
</dbReference>
<dbReference type="Pfam" id="PF06971">
    <property type="entry name" value="Put_DNA-bind_N"/>
    <property type="match status" value="1"/>
</dbReference>
<keyword evidence="3 7" id="KW-0805">Transcription regulation</keyword>
<dbReference type="InterPro" id="IPR009718">
    <property type="entry name" value="Rex_DNA-bd_C_dom"/>
</dbReference>
<dbReference type="GO" id="GO:0005737">
    <property type="term" value="C:cytoplasm"/>
    <property type="evidence" value="ECO:0007669"/>
    <property type="project" value="UniProtKB-SubCell"/>
</dbReference>
<name>A0A255I467_9FIRM</name>
<accession>A0A255I467</accession>
<dbReference type="SUPFAM" id="SSF46785">
    <property type="entry name" value="Winged helix' DNA-binding domain"/>
    <property type="match status" value="1"/>
</dbReference>
<evidence type="ECO:0000256" key="5">
    <source>
        <dbReference type="ARBA" id="ARBA00023125"/>
    </source>
</evidence>
<dbReference type="GO" id="GO:0003700">
    <property type="term" value="F:DNA-binding transcription factor activity"/>
    <property type="evidence" value="ECO:0007669"/>
    <property type="project" value="UniProtKB-UniRule"/>
</dbReference>
<keyword evidence="2 7" id="KW-0678">Repressor</keyword>
<dbReference type="EMBL" id="NOKA02000025">
    <property type="protein sequence ID" value="RDY30933.1"/>
    <property type="molecule type" value="Genomic_DNA"/>
</dbReference>
<dbReference type="InterPro" id="IPR036390">
    <property type="entry name" value="WH_DNA-bd_sf"/>
</dbReference>
<dbReference type="GO" id="GO:0045892">
    <property type="term" value="P:negative regulation of DNA-templated transcription"/>
    <property type="evidence" value="ECO:0007669"/>
    <property type="project" value="InterPro"/>
</dbReference>
<dbReference type="SMART" id="SM00881">
    <property type="entry name" value="CoA_binding"/>
    <property type="match status" value="1"/>
</dbReference>
<dbReference type="OrthoDB" id="9784760at2"/>
<evidence type="ECO:0000313" key="9">
    <source>
        <dbReference type="EMBL" id="PXV93827.1"/>
    </source>
</evidence>